<dbReference type="STRING" id="1081105.A0A167JN51"/>
<feature type="compositionally biased region" description="Polar residues" evidence="1">
    <location>
        <begin position="537"/>
        <end position="546"/>
    </location>
</feature>
<organism evidence="2 3">
    <name type="scientific">Metarhizium rileyi (strain RCEF 4871)</name>
    <name type="common">Nomuraea rileyi</name>
    <dbReference type="NCBI Taxonomy" id="1649241"/>
    <lineage>
        <taxon>Eukaryota</taxon>
        <taxon>Fungi</taxon>
        <taxon>Dikarya</taxon>
        <taxon>Ascomycota</taxon>
        <taxon>Pezizomycotina</taxon>
        <taxon>Sordariomycetes</taxon>
        <taxon>Hypocreomycetidae</taxon>
        <taxon>Hypocreales</taxon>
        <taxon>Clavicipitaceae</taxon>
        <taxon>Metarhizium</taxon>
    </lineage>
</organism>
<comment type="caution">
    <text evidence="2">The sequence shown here is derived from an EMBL/GenBank/DDBJ whole genome shotgun (WGS) entry which is preliminary data.</text>
</comment>
<evidence type="ECO:0000313" key="2">
    <source>
        <dbReference type="EMBL" id="OAA50519.1"/>
    </source>
</evidence>
<keyword evidence="3" id="KW-1185">Reference proteome</keyword>
<protein>
    <submittedName>
        <fullName evidence="2">Uncharacterized protein</fullName>
    </submittedName>
</protein>
<feature type="region of interest" description="Disordered" evidence="1">
    <location>
        <begin position="71"/>
        <end position="128"/>
    </location>
</feature>
<reference evidence="2 3" key="1">
    <citation type="journal article" date="2016" name="Genome Biol. Evol.">
        <title>Divergent and convergent evolution of fungal pathogenicity.</title>
        <authorList>
            <person name="Shang Y."/>
            <person name="Xiao G."/>
            <person name="Zheng P."/>
            <person name="Cen K."/>
            <person name="Zhan S."/>
            <person name="Wang C."/>
        </authorList>
    </citation>
    <scope>NUCLEOTIDE SEQUENCE [LARGE SCALE GENOMIC DNA]</scope>
    <source>
        <strain evidence="2 3">RCEF 4871</strain>
    </source>
</reference>
<feature type="region of interest" description="Disordered" evidence="1">
    <location>
        <begin position="399"/>
        <end position="427"/>
    </location>
</feature>
<feature type="compositionally biased region" description="Low complexity" evidence="1">
    <location>
        <begin position="710"/>
        <end position="719"/>
    </location>
</feature>
<dbReference type="EMBL" id="AZHC01000002">
    <property type="protein sequence ID" value="OAA50519.1"/>
    <property type="molecule type" value="Genomic_DNA"/>
</dbReference>
<feature type="compositionally biased region" description="Basic and acidic residues" evidence="1">
    <location>
        <begin position="100"/>
        <end position="111"/>
    </location>
</feature>
<feature type="compositionally biased region" description="Polar residues" evidence="1">
    <location>
        <begin position="464"/>
        <end position="475"/>
    </location>
</feature>
<feature type="compositionally biased region" description="Basic and acidic residues" evidence="1">
    <location>
        <begin position="689"/>
        <end position="704"/>
    </location>
</feature>
<sequence length="770" mass="84856">MALSKRRSKPADDTIQVPPLPPIPENAKQGIAPKRTGNFFDRKRTQFEAAGATTPLALAKKTDSSTLLKLSRGRRKASLKSQISDPTLNHVGSLPLAMKSEQKPDENRHLSDGSARSSVYNDSAVEDRAESRCGPKHDFCIMRPRLSPMEYARMYLIDEAQSRQENRKPQLPSPQKKWFWTPGQEKFLIIPKIPSKIRRDELANMPIDVTADDGQSLSREVEECPPTSVCPPSSRRYGILVDVLPPPLDLSTIPRTTRSGFAASQLRHTEHVNAELCTQSHDQGDERLLSTSQLGVRSLTPLSKISGLVNAHFTDMSPSHDVNSLSAKSLLNMQASLIPGTVPRGKPHPLQVDELGSGRIHSMSASIIGETTTEDFLMEVYSAPSPGILFGLQPSPHELVDRSHRSGSSNCRHYTSSPRRHSFDAEVNTSTQARTLSLGSSVQYARDSLIRPAMQAQYPENDPFTDQFQSSSSPASRGRLYSEDAIPDSPTLGHDDQYEVPGLPPESIDQLHEQQSFDLLKSYMMSRENRTGHSSDDTTWPTNSRRSTAKVLDSEQCKEMQYSSSFALNGNKSQHAFTLLSQLPSTQSTNVILHPSQVSQAITKMGTTTDNSTDLLQNFDTTSRLASVIKQRDFTISTPPSATQSEDSQKQPCAHKSSMLGGLFSRHKRSRSSGSSISEARSPSTKTSVSEKELWVFRNTRDHGGLQGESASISSQPSSIMGTEGREQQPRVVSGSSYSSISSNSIAGLRDRFKLKMAPSQTKRRSRLQS</sequence>
<evidence type="ECO:0000313" key="3">
    <source>
        <dbReference type="Proteomes" id="UP000243498"/>
    </source>
</evidence>
<feature type="compositionally biased region" description="Polar residues" evidence="1">
    <location>
        <begin position="636"/>
        <end position="646"/>
    </location>
</feature>
<feature type="region of interest" description="Disordered" evidence="1">
    <location>
        <begin position="636"/>
        <end position="743"/>
    </location>
</feature>
<feature type="region of interest" description="Disordered" evidence="1">
    <location>
        <begin position="528"/>
        <end position="550"/>
    </location>
</feature>
<name>A0A167JN51_METRR</name>
<gene>
    <name evidence="2" type="ORF">NOR_00969</name>
</gene>
<feature type="compositionally biased region" description="Polar residues" evidence="1">
    <location>
        <begin position="406"/>
        <end position="417"/>
    </location>
</feature>
<dbReference type="OrthoDB" id="4936712at2759"/>
<dbReference type="Proteomes" id="UP000243498">
    <property type="component" value="Unassembled WGS sequence"/>
</dbReference>
<proteinExistence type="predicted"/>
<accession>A0A167JN51</accession>
<feature type="compositionally biased region" description="Low complexity" evidence="1">
    <location>
        <begin position="734"/>
        <end position="743"/>
    </location>
</feature>
<feature type="region of interest" description="Disordered" evidence="1">
    <location>
        <begin position="1"/>
        <end position="33"/>
    </location>
</feature>
<evidence type="ECO:0000256" key="1">
    <source>
        <dbReference type="SAM" id="MobiDB-lite"/>
    </source>
</evidence>
<feature type="region of interest" description="Disordered" evidence="1">
    <location>
        <begin position="459"/>
        <end position="502"/>
    </location>
</feature>
<dbReference type="AlphaFoldDB" id="A0A167JN51"/>
<feature type="compositionally biased region" description="Low complexity" evidence="1">
    <location>
        <begin position="672"/>
        <end position="684"/>
    </location>
</feature>